<evidence type="ECO:0000259" key="2">
    <source>
        <dbReference type="Pfam" id="PF03732"/>
    </source>
</evidence>
<feature type="domain" description="Retrotransposon gag" evidence="2">
    <location>
        <begin position="86"/>
        <end position="177"/>
    </location>
</feature>
<protein>
    <recommendedName>
        <fullName evidence="2">Retrotransposon gag domain-containing protein</fullName>
    </recommendedName>
</protein>
<name>A0ABD1G8W8_SALDI</name>
<comment type="caution">
    <text evidence="3">The sequence shown here is derived from an EMBL/GenBank/DDBJ whole genome shotgun (WGS) entry which is preliminary data.</text>
</comment>
<evidence type="ECO:0000256" key="1">
    <source>
        <dbReference type="SAM" id="MobiDB-lite"/>
    </source>
</evidence>
<dbReference type="PANTHER" id="PTHR33223">
    <property type="entry name" value="CCHC-TYPE DOMAIN-CONTAINING PROTEIN"/>
    <property type="match status" value="1"/>
</dbReference>
<gene>
    <name evidence="3" type="ORF">AAHA92_24905</name>
</gene>
<keyword evidence="4" id="KW-1185">Reference proteome</keyword>
<feature type="region of interest" description="Disordered" evidence="1">
    <location>
        <begin position="550"/>
        <end position="640"/>
    </location>
</feature>
<feature type="compositionally biased region" description="Polar residues" evidence="1">
    <location>
        <begin position="396"/>
        <end position="417"/>
    </location>
</feature>
<reference evidence="3 4" key="1">
    <citation type="submission" date="2024-06" db="EMBL/GenBank/DDBJ databases">
        <title>A chromosome level genome sequence of Diviner's sage (Salvia divinorum).</title>
        <authorList>
            <person name="Ford S.A."/>
            <person name="Ro D.-K."/>
            <person name="Ness R.W."/>
            <person name="Phillips M.A."/>
        </authorList>
    </citation>
    <scope>NUCLEOTIDE SEQUENCE [LARGE SCALE GENOMIC DNA]</scope>
    <source>
        <strain evidence="3">SAF-2024a</strain>
        <tissue evidence="3">Leaf</tissue>
    </source>
</reference>
<dbReference type="Proteomes" id="UP001567538">
    <property type="component" value="Unassembled WGS sequence"/>
</dbReference>
<feature type="compositionally biased region" description="Basic and acidic residues" evidence="1">
    <location>
        <begin position="601"/>
        <end position="610"/>
    </location>
</feature>
<feature type="compositionally biased region" description="Polar residues" evidence="1">
    <location>
        <begin position="325"/>
        <end position="353"/>
    </location>
</feature>
<dbReference type="EMBL" id="JBEAFC010000009">
    <property type="protein sequence ID" value="KAL1540568.1"/>
    <property type="molecule type" value="Genomic_DNA"/>
</dbReference>
<feature type="compositionally biased region" description="Polar residues" evidence="1">
    <location>
        <begin position="449"/>
        <end position="461"/>
    </location>
</feature>
<feature type="compositionally biased region" description="Polar residues" evidence="1">
    <location>
        <begin position="428"/>
        <end position="440"/>
    </location>
</feature>
<feature type="compositionally biased region" description="Basic and acidic residues" evidence="1">
    <location>
        <begin position="308"/>
        <end position="319"/>
    </location>
</feature>
<dbReference type="AlphaFoldDB" id="A0ABD1G8W8"/>
<feature type="compositionally biased region" description="Polar residues" evidence="1">
    <location>
        <begin position="290"/>
        <end position="306"/>
    </location>
</feature>
<accession>A0ABD1G8W8</accession>
<feature type="compositionally biased region" description="Polar residues" evidence="1">
    <location>
        <begin position="372"/>
        <end position="381"/>
    </location>
</feature>
<evidence type="ECO:0000313" key="4">
    <source>
        <dbReference type="Proteomes" id="UP001567538"/>
    </source>
</evidence>
<sequence length="704" mass="78927">MAATHEDDPEIGSLNAHLNGEPAQEIVLTPGQAAIEVKNNVLAVMPHFYGRRVDNPYEFLHEFCKLGGIQKRPVGSTEEEYRLRALPFALKGEVDTWFMRLPSNSVRTWADFRSMFLDYFFPATRTNASKKEIQGATQEGDETLSMYWSRFKGMPDACPNNRMTEAEIFNNFYEGMTSESKDLVNSSSGGDFSRLRVSEAKRIINRLIDAKKAYDNPRAQSNCRTPLQAATDQAENKLEARMVRLEKAVLNALEKNNQPAPTEKCQAPLGQEESYPHPYYGQPPGMENFAQVNAAGSWNANGSWNPGKQRDAPWRDHPNFRWSDANPNQPAQPSYQNTQEGPPGWSSRNQEGQHGNYRSPGGNPNWPGGHQPNWSGRNPANSYVPPHQRGFPGGNANHQGVQGSQGQNINYNQNQEPGGNFHHPQGSGPYNSFQENSHYNQGPGFNHQGAGSSQPYPKQQNRLTDDLVGDLLNSQQHLQSNMQANNDVVQKLQDAQQEQKAAMDMMAKQLSQIATFLNEMRGNDGKIPATVKMPARENISKITLHLGKAYDEPKMRTKGEGEDGLTKQTGQAGDSYDLRKEDLLKPLPPMANPFFLDQEPEERSERRKENEEEEEEVPPESSNKEVPQTKPFPYRGGAKKKREDPVDVMEIFGKLEINLPFLQALKLLPFSRFIKEFIAGKAQSNGKIVIGENVSAVIQKRKLP</sequence>
<feature type="region of interest" description="Disordered" evidence="1">
    <location>
        <begin position="253"/>
        <end position="461"/>
    </location>
</feature>
<feature type="compositionally biased region" description="Basic and acidic residues" evidence="1">
    <location>
        <begin position="550"/>
        <end position="565"/>
    </location>
</feature>
<dbReference type="PANTHER" id="PTHR33223:SF6">
    <property type="entry name" value="CCHC-TYPE DOMAIN-CONTAINING PROTEIN"/>
    <property type="match status" value="1"/>
</dbReference>
<dbReference type="Pfam" id="PF03732">
    <property type="entry name" value="Retrotrans_gag"/>
    <property type="match status" value="1"/>
</dbReference>
<evidence type="ECO:0000313" key="3">
    <source>
        <dbReference type="EMBL" id="KAL1540568.1"/>
    </source>
</evidence>
<organism evidence="3 4">
    <name type="scientific">Salvia divinorum</name>
    <name type="common">Maria pastora</name>
    <name type="synonym">Diviner's sage</name>
    <dbReference type="NCBI Taxonomy" id="28513"/>
    <lineage>
        <taxon>Eukaryota</taxon>
        <taxon>Viridiplantae</taxon>
        <taxon>Streptophyta</taxon>
        <taxon>Embryophyta</taxon>
        <taxon>Tracheophyta</taxon>
        <taxon>Spermatophyta</taxon>
        <taxon>Magnoliopsida</taxon>
        <taxon>eudicotyledons</taxon>
        <taxon>Gunneridae</taxon>
        <taxon>Pentapetalae</taxon>
        <taxon>asterids</taxon>
        <taxon>lamiids</taxon>
        <taxon>Lamiales</taxon>
        <taxon>Lamiaceae</taxon>
        <taxon>Nepetoideae</taxon>
        <taxon>Mentheae</taxon>
        <taxon>Salviinae</taxon>
        <taxon>Salvia</taxon>
        <taxon>Salvia subgen. Calosphace</taxon>
    </lineage>
</organism>
<dbReference type="InterPro" id="IPR005162">
    <property type="entry name" value="Retrotrans_gag_dom"/>
</dbReference>
<proteinExistence type="predicted"/>